<reference evidence="2 3" key="1">
    <citation type="submission" date="2024-09" db="EMBL/GenBank/DDBJ databases">
        <authorList>
            <person name="Sun Q."/>
            <person name="Mori K."/>
        </authorList>
    </citation>
    <scope>NUCLEOTIDE SEQUENCE [LARGE SCALE GENOMIC DNA]</scope>
    <source>
        <strain evidence="2 3">CCM 3426</strain>
    </source>
</reference>
<gene>
    <name evidence="2" type="ORF">ACFFV7_07030</name>
</gene>
<feature type="region of interest" description="Disordered" evidence="1">
    <location>
        <begin position="1"/>
        <end position="41"/>
    </location>
</feature>
<protein>
    <submittedName>
        <fullName evidence="2">Uncharacterized protein</fullName>
    </submittedName>
</protein>
<feature type="compositionally biased region" description="Basic and acidic residues" evidence="1">
    <location>
        <begin position="1"/>
        <end position="12"/>
    </location>
</feature>
<comment type="caution">
    <text evidence="2">The sequence shown here is derived from an EMBL/GenBank/DDBJ whole genome shotgun (WGS) entry which is preliminary data.</text>
</comment>
<keyword evidence="3" id="KW-1185">Reference proteome</keyword>
<evidence type="ECO:0000256" key="1">
    <source>
        <dbReference type="SAM" id="MobiDB-lite"/>
    </source>
</evidence>
<evidence type="ECO:0000313" key="3">
    <source>
        <dbReference type="Proteomes" id="UP001589647"/>
    </source>
</evidence>
<evidence type="ECO:0000313" key="2">
    <source>
        <dbReference type="EMBL" id="MFB9200939.1"/>
    </source>
</evidence>
<dbReference type="EMBL" id="JBHMEI010000003">
    <property type="protein sequence ID" value="MFB9200939.1"/>
    <property type="molecule type" value="Genomic_DNA"/>
</dbReference>
<accession>A0ABV5IAZ7</accession>
<dbReference type="Proteomes" id="UP001589647">
    <property type="component" value="Unassembled WGS sequence"/>
</dbReference>
<proteinExistence type="predicted"/>
<sequence>MGRHEAPPKDEPPEAEAGAAGGRREPRGKHARDGEDAGGDE</sequence>
<dbReference type="RefSeq" id="WP_260477875.1">
    <property type="nucleotide sequence ID" value="NZ_BMRC01000003.1"/>
</dbReference>
<organism evidence="2 3">
    <name type="scientific">Nonomuraea spiralis</name>
    <dbReference type="NCBI Taxonomy" id="46182"/>
    <lineage>
        <taxon>Bacteria</taxon>
        <taxon>Bacillati</taxon>
        <taxon>Actinomycetota</taxon>
        <taxon>Actinomycetes</taxon>
        <taxon>Streptosporangiales</taxon>
        <taxon>Streptosporangiaceae</taxon>
        <taxon>Nonomuraea</taxon>
    </lineage>
</organism>
<name>A0ABV5IAZ7_9ACTN</name>